<dbReference type="CDD" id="cd03529">
    <property type="entry name" value="Rieske_NirD"/>
    <property type="match status" value="1"/>
</dbReference>
<evidence type="ECO:0000256" key="5">
    <source>
        <dbReference type="ARBA" id="ARBA00023014"/>
    </source>
</evidence>
<accession>A0A9X1XMU8</accession>
<name>A0A9X1XMU8_9VIBR</name>
<evidence type="ECO:0000256" key="3">
    <source>
        <dbReference type="ARBA" id="ARBA00023002"/>
    </source>
</evidence>
<evidence type="ECO:0000313" key="9">
    <source>
        <dbReference type="Proteomes" id="UP001139559"/>
    </source>
</evidence>
<evidence type="ECO:0000259" key="7">
    <source>
        <dbReference type="PROSITE" id="PS51296"/>
    </source>
</evidence>
<evidence type="ECO:0000256" key="2">
    <source>
        <dbReference type="ARBA" id="ARBA00022723"/>
    </source>
</evidence>
<dbReference type="Gene3D" id="2.102.10.10">
    <property type="entry name" value="Rieske [2Fe-2S] iron-sulphur domain"/>
    <property type="match status" value="1"/>
</dbReference>
<reference evidence="8" key="1">
    <citation type="submission" date="2021-11" db="EMBL/GenBank/DDBJ databases">
        <title>Vibrio ZSDE26 sp. nov. and Vibrio ZSDZ34 sp. nov., isolated from coastal seawater in Qingdao.</title>
        <authorList>
            <person name="Zhang P."/>
        </authorList>
    </citation>
    <scope>NUCLEOTIDE SEQUENCE</scope>
    <source>
        <strain evidence="8">ZSDE26</strain>
    </source>
</reference>
<dbReference type="PANTHER" id="PTHR40562">
    <property type="match status" value="1"/>
</dbReference>
<keyword evidence="2" id="KW-0479">Metal-binding</keyword>
<keyword evidence="3" id="KW-0560">Oxidoreductase</keyword>
<dbReference type="AlphaFoldDB" id="A0A9X1XMU8"/>
<proteinExistence type="predicted"/>
<dbReference type="EMBL" id="JAJHVV010000015">
    <property type="protein sequence ID" value="MCK6265451.1"/>
    <property type="molecule type" value="Genomic_DNA"/>
</dbReference>
<dbReference type="InterPro" id="IPR017881">
    <property type="entry name" value="NirD"/>
</dbReference>
<sequence length="114" mass="12585">MKDWITVCSTEDLVPNMGICAKIEEQQVAIFYCGRSSKLYALSNLDPFSGVNVISRGIIGSLDDQPCVASPLYKQHFHLETGVCLEEPQVQLTTYPVRLSDNAIQVQLPDKIAA</sequence>
<keyword evidence="6" id="KW-0534">Nitrate assimilation</keyword>
<dbReference type="PROSITE" id="PS51296">
    <property type="entry name" value="RIESKE"/>
    <property type="match status" value="1"/>
</dbReference>
<keyword evidence="9" id="KW-1185">Reference proteome</keyword>
<protein>
    <submittedName>
        <fullName evidence="8">Nitrite reductase small subunit NirD</fullName>
    </submittedName>
</protein>
<dbReference type="GO" id="GO:0042128">
    <property type="term" value="P:nitrate assimilation"/>
    <property type="evidence" value="ECO:0007669"/>
    <property type="project" value="UniProtKB-KW"/>
</dbReference>
<evidence type="ECO:0000256" key="4">
    <source>
        <dbReference type="ARBA" id="ARBA00023004"/>
    </source>
</evidence>
<gene>
    <name evidence="8" type="primary">nirD</name>
    <name evidence="8" type="ORF">KP803_19510</name>
</gene>
<keyword evidence="4" id="KW-0408">Iron</keyword>
<evidence type="ECO:0000256" key="1">
    <source>
        <dbReference type="ARBA" id="ARBA00022714"/>
    </source>
</evidence>
<dbReference type="RefSeq" id="WP_248010519.1">
    <property type="nucleotide sequence ID" value="NZ_JAJHVV010000015.1"/>
</dbReference>
<dbReference type="PANTHER" id="PTHR40562:SF1">
    <property type="entry name" value="NITRITE REDUCTASE (NADH) SMALL SUBUNIT"/>
    <property type="match status" value="1"/>
</dbReference>
<dbReference type="InterPro" id="IPR036922">
    <property type="entry name" value="Rieske_2Fe-2S_sf"/>
</dbReference>
<dbReference type="NCBIfam" id="TIGR02378">
    <property type="entry name" value="nirD_assim_sml"/>
    <property type="match status" value="1"/>
</dbReference>
<comment type="caution">
    <text evidence="8">The sequence shown here is derived from an EMBL/GenBank/DDBJ whole genome shotgun (WGS) entry which is preliminary data.</text>
</comment>
<dbReference type="PROSITE" id="PS51300">
    <property type="entry name" value="NIRD"/>
    <property type="match status" value="1"/>
</dbReference>
<dbReference type="GO" id="GO:0008942">
    <property type="term" value="F:nitrite reductase [NAD(P)H] activity"/>
    <property type="evidence" value="ECO:0007669"/>
    <property type="project" value="InterPro"/>
</dbReference>
<dbReference type="SUPFAM" id="SSF50022">
    <property type="entry name" value="ISP domain"/>
    <property type="match status" value="1"/>
</dbReference>
<dbReference type="Proteomes" id="UP001139559">
    <property type="component" value="Unassembled WGS sequence"/>
</dbReference>
<dbReference type="InterPro" id="IPR012748">
    <property type="entry name" value="Rieske-like_NirD"/>
</dbReference>
<dbReference type="InterPro" id="IPR017941">
    <property type="entry name" value="Rieske_2Fe-2S"/>
</dbReference>
<keyword evidence="1" id="KW-0001">2Fe-2S</keyword>
<evidence type="ECO:0000256" key="6">
    <source>
        <dbReference type="ARBA" id="ARBA00023063"/>
    </source>
</evidence>
<dbReference type="GO" id="GO:0051537">
    <property type="term" value="F:2 iron, 2 sulfur cluster binding"/>
    <property type="evidence" value="ECO:0007669"/>
    <property type="project" value="UniProtKB-KW"/>
</dbReference>
<keyword evidence="5" id="KW-0411">Iron-sulfur</keyword>
<feature type="domain" description="Rieske" evidence="7">
    <location>
        <begin position="5"/>
        <end position="106"/>
    </location>
</feature>
<dbReference type="GO" id="GO:0046872">
    <property type="term" value="F:metal ion binding"/>
    <property type="evidence" value="ECO:0007669"/>
    <property type="project" value="UniProtKB-KW"/>
</dbReference>
<evidence type="ECO:0000313" key="8">
    <source>
        <dbReference type="EMBL" id="MCK6265451.1"/>
    </source>
</evidence>
<dbReference type="Pfam" id="PF13806">
    <property type="entry name" value="Rieske_2"/>
    <property type="match status" value="1"/>
</dbReference>
<organism evidence="8 9">
    <name type="scientific">Vibrio amylolyticus</name>
    <dbReference type="NCBI Taxonomy" id="2847292"/>
    <lineage>
        <taxon>Bacteria</taxon>
        <taxon>Pseudomonadati</taxon>
        <taxon>Pseudomonadota</taxon>
        <taxon>Gammaproteobacteria</taxon>
        <taxon>Vibrionales</taxon>
        <taxon>Vibrionaceae</taxon>
        <taxon>Vibrio</taxon>
    </lineage>
</organism>